<organism evidence="2 3">
    <name type="scientific">Nocardioides panacihumi</name>
    <dbReference type="NCBI Taxonomy" id="400774"/>
    <lineage>
        <taxon>Bacteria</taxon>
        <taxon>Bacillati</taxon>
        <taxon>Actinomycetota</taxon>
        <taxon>Actinomycetes</taxon>
        <taxon>Propionibacteriales</taxon>
        <taxon>Nocardioidaceae</taxon>
        <taxon>Nocardioides</taxon>
    </lineage>
</organism>
<evidence type="ECO:0000256" key="1">
    <source>
        <dbReference type="SAM" id="Phobius"/>
    </source>
</evidence>
<feature type="transmembrane region" description="Helical" evidence="1">
    <location>
        <begin position="337"/>
        <end position="355"/>
    </location>
</feature>
<feature type="transmembrane region" description="Helical" evidence="1">
    <location>
        <begin position="709"/>
        <end position="726"/>
    </location>
</feature>
<name>A0ABN2QHP0_9ACTN</name>
<feature type="transmembrane region" description="Helical" evidence="1">
    <location>
        <begin position="634"/>
        <end position="652"/>
    </location>
</feature>
<feature type="transmembrane region" description="Helical" evidence="1">
    <location>
        <begin position="578"/>
        <end position="599"/>
    </location>
</feature>
<keyword evidence="3" id="KW-1185">Reference proteome</keyword>
<feature type="transmembrane region" description="Helical" evidence="1">
    <location>
        <begin position="554"/>
        <end position="571"/>
    </location>
</feature>
<sequence length="744" mass="75739">MNSQSEPTTYAPVPCPSCGRTVPAPGHACPACGLSLTGPVAGRLWQVDQQLTALRAERVELLARLREQGSAAPAPYPRYPVPGPAADPEWHRRSLSGQQVILGLGALLLISAAALFTVVVWLVVGLVGQAAILVALTAAAVTASRLAARRALPAAAEAAAVIAVGLTLVGANAAHARGLAGLDRVPFDWYWAVALVVCGCLFVGFDRAVPSGPDDRGVWTYLPAASAALSAAPWFALSALDLGAFDEPGLTLQVCVGIAGVVLGAGALVAWLSARRTCARVAAALAGLVALAATALFVVLGVALAYDGGQPTVDRYVAAALLLGAAAASRWVPDVRVMPAALATTAGILAPALVLEAPYELNTAASLVVAGACIALLRSWRADSTWRVSLTVCLLWIQVVLWVAVAYAAEQSTAAVLTDETVTVWWWAPVLPAAALLAVSGWGLGLFRRAEWVLAVQAAVAVTAWSALREAPAVVAFGVLLLLMSFEMVVAVAAVRAARPLEWLLSSGRAGVGAVLNRAVLDRVALVAAAGYFVAACDQAMPAAAEVGPSRADLTALACYAAAVLVFVYAGQRHRLGFAYLGSALSTAGTWTLLGQGGVTVVEAYTLPLAALLGLVGAATHLQARREGRVAGSMLTMGPALAVALGPSTLVGVTDGGVLRVVLVVAAGLVCVVGGFVARLKAPVLAGTAALCLVAVTEGGPYLSYVPGWVTIGAAGALLLAVGVSWEQAVVAGRRSTAWFSALG</sequence>
<protein>
    <recommendedName>
        <fullName evidence="4">DUF2157 domain-containing protein</fullName>
    </recommendedName>
</protein>
<gene>
    <name evidence="2" type="ORF">GCM10009798_09790</name>
</gene>
<feature type="transmembrane region" description="Helical" evidence="1">
    <location>
        <begin position="316"/>
        <end position="332"/>
    </location>
</feature>
<reference evidence="2 3" key="1">
    <citation type="journal article" date="2019" name="Int. J. Syst. Evol. Microbiol.">
        <title>The Global Catalogue of Microorganisms (GCM) 10K type strain sequencing project: providing services to taxonomists for standard genome sequencing and annotation.</title>
        <authorList>
            <consortium name="The Broad Institute Genomics Platform"/>
            <consortium name="The Broad Institute Genome Sequencing Center for Infectious Disease"/>
            <person name="Wu L."/>
            <person name="Ma J."/>
        </authorList>
    </citation>
    <scope>NUCLEOTIDE SEQUENCE [LARGE SCALE GENOMIC DNA]</scope>
    <source>
        <strain evidence="2 3">JCM 15309</strain>
    </source>
</reference>
<proteinExistence type="predicted"/>
<feature type="transmembrane region" description="Helical" evidence="1">
    <location>
        <begin position="361"/>
        <end position="377"/>
    </location>
</feature>
<keyword evidence="1" id="KW-0812">Transmembrane</keyword>
<feature type="transmembrane region" description="Helical" evidence="1">
    <location>
        <begin position="684"/>
        <end position="703"/>
    </location>
</feature>
<feature type="transmembrane region" description="Helical" evidence="1">
    <location>
        <begin position="100"/>
        <end position="124"/>
    </location>
</feature>
<evidence type="ECO:0000313" key="3">
    <source>
        <dbReference type="Proteomes" id="UP001500571"/>
    </source>
</evidence>
<accession>A0ABN2QHP0</accession>
<keyword evidence="1" id="KW-0472">Membrane</keyword>
<comment type="caution">
    <text evidence="2">The sequence shown here is derived from an EMBL/GenBank/DDBJ whole genome shotgun (WGS) entry which is preliminary data.</text>
</comment>
<feature type="transmembrane region" description="Helical" evidence="1">
    <location>
        <begin position="658"/>
        <end position="677"/>
    </location>
</feature>
<evidence type="ECO:0000313" key="2">
    <source>
        <dbReference type="EMBL" id="GAA1952607.1"/>
    </source>
</evidence>
<feature type="transmembrane region" description="Helical" evidence="1">
    <location>
        <begin position="389"/>
        <end position="409"/>
    </location>
</feature>
<feature type="transmembrane region" description="Helical" evidence="1">
    <location>
        <begin position="249"/>
        <end position="274"/>
    </location>
</feature>
<dbReference type="Proteomes" id="UP001500571">
    <property type="component" value="Unassembled WGS sequence"/>
</dbReference>
<feature type="transmembrane region" description="Helical" evidence="1">
    <location>
        <begin position="130"/>
        <end position="148"/>
    </location>
</feature>
<feature type="transmembrane region" description="Helical" evidence="1">
    <location>
        <begin position="281"/>
        <end position="304"/>
    </location>
</feature>
<feature type="transmembrane region" description="Helical" evidence="1">
    <location>
        <begin position="189"/>
        <end position="206"/>
    </location>
</feature>
<feature type="transmembrane region" description="Helical" evidence="1">
    <location>
        <begin position="605"/>
        <end position="622"/>
    </location>
</feature>
<keyword evidence="1" id="KW-1133">Transmembrane helix</keyword>
<feature type="transmembrane region" description="Helical" evidence="1">
    <location>
        <begin position="218"/>
        <end position="237"/>
    </location>
</feature>
<dbReference type="RefSeq" id="WP_344042986.1">
    <property type="nucleotide sequence ID" value="NZ_BAAAPB010000001.1"/>
</dbReference>
<dbReference type="NCBIfam" id="NF047321">
    <property type="entry name" value="SCO7613_CTERM"/>
    <property type="match status" value="1"/>
</dbReference>
<evidence type="ECO:0008006" key="4">
    <source>
        <dbReference type="Google" id="ProtNLM"/>
    </source>
</evidence>
<feature type="transmembrane region" description="Helical" evidence="1">
    <location>
        <begin position="155"/>
        <end position="174"/>
    </location>
</feature>
<feature type="transmembrane region" description="Helical" evidence="1">
    <location>
        <begin position="424"/>
        <end position="445"/>
    </location>
</feature>
<dbReference type="InterPro" id="IPR058062">
    <property type="entry name" value="SCO7613_C"/>
</dbReference>
<dbReference type="EMBL" id="BAAAPB010000001">
    <property type="protein sequence ID" value="GAA1952607.1"/>
    <property type="molecule type" value="Genomic_DNA"/>
</dbReference>
<feature type="transmembrane region" description="Helical" evidence="1">
    <location>
        <begin position="474"/>
        <end position="495"/>
    </location>
</feature>